<keyword evidence="1" id="KW-0150">Chloroplast</keyword>
<dbReference type="PANTHER" id="PTHR33642:SF4">
    <property type="entry name" value="COX1_OXI3 INTRON 1 PROTEIN-RELATED"/>
    <property type="match status" value="1"/>
</dbReference>
<dbReference type="PANTHER" id="PTHR33642">
    <property type="entry name" value="COX1/OXI3 INTRON 1 PROTEIN-RELATED"/>
    <property type="match status" value="1"/>
</dbReference>
<geneLocation type="chloroplast" evidence="1"/>
<dbReference type="GO" id="GO:0090615">
    <property type="term" value="P:mitochondrial mRNA processing"/>
    <property type="evidence" value="ECO:0007669"/>
    <property type="project" value="TreeGrafter"/>
</dbReference>
<proteinExistence type="predicted"/>
<reference evidence="1" key="1">
    <citation type="submission" date="1997-10" db="EMBL/GenBank/DDBJ databases">
        <title>Intron encoded mat2 gene is conserved in the chloroplast genome of five Euglena species.</title>
        <authorList>
            <person name="Zhang L."/>
            <person name="Hallick R.B."/>
        </authorList>
    </citation>
    <scope>NUCLEOTIDE SEQUENCE</scope>
</reference>
<sequence length="707" mass="83845">MEFRNSSFFKKIFTYNLIKYSFYLVKKEIKLVSNFSIKPISKAWLLKTSFLLRNGKYPYLMFKNSSIKGFPSGRISLSELKLLIIKKAFLIVIKPFFEKNLYFNKVYNSGDNVINSKSFSCLHVTLNQIRSWDINLEFFLNIKIMRKFNYMNKNRLLNILRKVIIDEDFLIEINKLFVFNIVNFSTDNIYISRFGVWGGELSRVFDTNSLEELDIFLFNLSGAYQLKFLNKSNSFFHSEILHKKMFLPVKLNKLLLKFGSLRSIFNINCSKVERTLNNCLIFTNDLFFLKTFFYARYLDYLLLGIKGSNKFALNVSKKLSNFVRSRIHFDIQKLESILCQRNFHIFCQVLIYVYVSLRIYIRIFLLKLHYKEIFKKNTKSVGYLSKSNIQGFLNRSLSELAFYLERFLSDKKERALFMDENKIWLYIFQIESIRAAQLGKLAFTKDQSKFFTKEIFNTLKTNNSFITLTILIAKDKTYSIVLELLTEVPSNIINPVIPFDILLNLFCLNLRKRIFFFYNSFYFNLDDNRSDFNFSTRLPSLFEVEALNSLFSLRSSKLSVTVSSVFEIFLSIPFIFTRFRLLGFLHTSKNLPISNCRLLLLQDKVLTQYYGNFAFNTINWYRCVFNISKLKLVISTLRQSCLLTLSRKHNKRKSWAYFIFTPDLLILRGLFMDTSFFPSRVMLSKLSRKFFLSEKAELLFEEIMFLR</sequence>
<dbReference type="GO" id="GO:0005739">
    <property type="term" value="C:mitochondrion"/>
    <property type="evidence" value="ECO:0007669"/>
    <property type="project" value="TreeGrafter"/>
</dbReference>
<evidence type="ECO:0000313" key="1">
    <source>
        <dbReference type="EMBL" id="CAA10852.1"/>
    </source>
</evidence>
<dbReference type="GO" id="GO:0003964">
    <property type="term" value="F:RNA-directed DNA polymerase activity"/>
    <property type="evidence" value="ECO:0007669"/>
    <property type="project" value="TreeGrafter"/>
</dbReference>
<dbReference type="EMBL" id="AJ222582">
    <property type="protein sequence ID" value="CAA10852.1"/>
    <property type="molecule type" value="Genomic_DNA"/>
</dbReference>
<dbReference type="AlphaFoldDB" id="O98715"/>
<keyword evidence="1" id="KW-0934">Plastid</keyword>
<gene>
    <name evidence="1" type="primary">mat2</name>
</gene>
<name>O98715_EUGGA</name>
<dbReference type="GO" id="GO:0006315">
    <property type="term" value="P:homing of group II introns"/>
    <property type="evidence" value="ECO:0007669"/>
    <property type="project" value="TreeGrafter"/>
</dbReference>
<organism evidence="1">
    <name type="scientific">Euglena granulata</name>
    <dbReference type="NCBI Taxonomy" id="69255"/>
    <lineage>
        <taxon>Eukaryota</taxon>
        <taxon>Discoba</taxon>
        <taxon>Euglenozoa</taxon>
        <taxon>Euglenida</taxon>
        <taxon>Spirocuta</taxon>
        <taxon>Euglenophyceae</taxon>
        <taxon>Euglenales</taxon>
        <taxon>Euglenaceae</taxon>
        <taxon>Euglena</taxon>
    </lineage>
</organism>
<accession>O98715</accession>
<protein>
    <submittedName>
        <fullName evidence="1">Maturase-like protein</fullName>
    </submittedName>
</protein>